<reference evidence="1 2" key="1">
    <citation type="submission" date="2023-11" db="EMBL/GenBank/DDBJ databases">
        <authorList>
            <person name="Cook R."/>
            <person name="Crisci M."/>
            <person name="Pye H."/>
            <person name="Adriaenssens E."/>
            <person name="Santini J."/>
        </authorList>
    </citation>
    <scope>NUCLEOTIDE SEQUENCE [LARGE SCALE GENOMIC DNA]</scope>
    <source>
        <strain evidence="1">Lak_Megaphage_RVC_AP3_GC26</strain>
    </source>
</reference>
<protein>
    <recommendedName>
        <fullName evidence="3">Tail fiber protein</fullName>
    </recommendedName>
</protein>
<name>A0ABZ0YZM4_9CAUD</name>
<accession>A0ABZ0YZM4</accession>
<sequence length="326" mass="36887">MNNGLKEQLHDISIRTMIGQLPKIINDNNTKICDYIDKIYDSSSECITKNVDNVSDNKSYVKSNLGQFKKLIVEDFETKNIKSLEQVIRSGGSNNEGINHDALNGRYLYNDGGLLKTVPYDKISPDMNKYAHNSGAIGVTLGNGTVQSLADTLEQIINSVDSLKKQFSQSYSEDEGYIGLYGASNNTNNQSVNNSNSFTFDQSLLFATKLQLKRMNLPQYQYNDITQGFIYTYYDYANTVTINDENTSSIKGIPGSIVKLRFNDTKSKGFYRVILSREEKKFLRISKDELNRITLKCISNDEQFGASWDVLDYSVRSADDIMIERK</sequence>
<dbReference type="Proteomes" id="UP001348805">
    <property type="component" value="Segment"/>
</dbReference>
<evidence type="ECO:0000313" key="2">
    <source>
        <dbReference type="Proteomes" id="UP001348805"/>
    </source>
</evidence>
<organism evidence="1 2">
    <name type="scientific">phage Lak_Megaphage_RVC_AP3_GC26</name>
    <dbReference type="NCBI Taxonomy" id="3109225"/>
    <lineage>
        <taxon>Viruses</taxon>
        <taxon>Duplodnaviria</taxon>
        <taxon>Heunggongvirae</taxon>
        <taxon>Uroviricota</taxon>
        <taxon>Caudoviricetes</taxon>
        <taxon>Caudoviricetes code 15 clade</taxon>
    </lineage>
</organism>
<evidence type="ECO:0000313" key="1">
    <source>
        <dbReference type="EMBL" id="WQJ51299.1"/>
    </source>
</evidence>
<evidence type="ECO:0008006" key="3">
    <source>
        <dbReference type="Google" id="ProtNLM"/>
    </source>
</evidence>
<proteinExistence type="predicted"/>
<keyword evidence="2" id="KW-1185">Reference proteome</keyword>
<dbReference type="EMBL" id="OR769219">
    <property type="protein sequence ID" value="WQJ51299.1"/>
    <property type="molecule type" value="Genomic_DNA"/>
</dbReference>